<accession>A0A8H5H6J3</accession>
<keyword evidence="2" id="KW-1133">Transmembrane helix</keyword>
<name>A0A8H5H6J3_9AGAR</name>
<feature type="compositionally biased region" description="Low complexity" evidence="1">
    <location>
        <begin position="1"/>
        <end position="20"/>
    </location>
</feature>
<proteinExistence type="predicted"/>
<gene>
    <name evidence="3" type="ORF">D9615_005278</name>
</gene>
<evidence type="ECO:0000313" key="4">
    <source>
        <dbReference type="Proteomes" id="UP000565441"/>
    </source>
</evidence>
<evidence type="ECO:0000256" key="2">
    <source>
        <dbReference type="SAM" id="Phobius"/>
    </source>
</evidence>
<keyword evidence="2" id="KW-0812">Transmembrane</keyword>
<keyword evidence="2" id="KW-0472">Membrane</keyword>
<sequence length="598" mass="65300">MASETSSVSSPSVVPSRTSPSPFPNPTVFSNSRLLQPRVNQISGCCANKVIINLSTALVIPDYSLYYKGPIESFQPTFFALNDGSLVAPPFVNDLSGANLSLLVIGMLTMLFVRNIIVSGDYVRRVKVKRKILFYVLFLSQMLAPVSLIPVIMSSFNQTLDCTIVTILSCVTGTVSLALLITGILGVKAYKCLNNSRIILIILALFQLSSSAVVAMDASTTRGERRLAGSCIRVSDLRFTRIFVWIQLVESLFICCCFLYACWKSRGSSSARGRISIQLSMEDLPIEVPGGTAEQKPALRGWWDYVPDVKVAPTARPPAPIRPDQPARRLQSKLTDIVGRRTSKSNCVATQSPRPMSSAMNQSKSALLIARGTSPTPSSLSRFGKLVPNIHLFQQVIKDELLYTTFITATCVVVAVLAVFGVNFKNGLTVTGWIALNWGIISLLAIHSFGRVIRRHERDALLQRPFTCNAVVRAGNTMAEKKSRESQSSTRPPSRFRREADENDTDDPFADTRRLGDSCGSPSIDPPSPNPFDNHSPGESANSDPFADFPASGHSTPLVAHQSLDGSELVQGFSESWLLERGSIFSSGDEKSQVNMRL</sequence>
<comment type="caution">
    <text evidence="3">The sequence shown here is derived from an EMBL/GenBank/DDBJ whole genome shotgun (WGS) entry which is preliminary data.</text>
</comment>
<feature type="transmembrane region" description="Helical" evidence="2">
    <location>
        <begin position="132"/>
        <end position="152"/>
    </location>
</feature>
<dbReference type="OrthoDB" id="3267487at2759"/>
<feature type="transmembrane region" description="Helical" evidence="2">
    <location>
        <begin position="430"/>
        <end position="449"/>
    </location>
</feature>
<keyword evidence="4" id="KW-1185">Reference proteome</keyword>
<evidence type="ECO:0000256" key="1">
    <source>
        <dbReference type="SAM" id="MobiDB-lite"/>
    </source>
</evidence>
<dbReference type="EMBL" id="JAACJP010000023">
    <property type="protein sequence ID" value="KAF5377674.1"/>
    <property type="molecule type" value="Genomic_DNA"/>
</dbReference>
<feature type="transmembrane region" description="Helical" evidence="2">
    <location>
        <begin position="198"/>
        <end position="216"/>
    </location>
</feature>
<dbReference type="Proteomes" id="UP000565441">
    <property type="component" value="Unassembled WGS sequence"/>
</dbReference>
<protein>
    <submittedName>
        <fullName evidence="3">Uncharacterized protein</fullName>
    </submittedName>
</protein>
<feature type="compositionally biased region" description="Polar residues" evidence="1">
    <location>
        <begin position="531"/>
        <end position="543"/>
    </location>
</feature>
<dbReference type="AlphaFoldDB" id="A0A8H5H6J3"/>
<reference evidence="3 4" key="1">
    <citation type="journal article" date="2020" name="ISME J.">
        <title>Uncovering the hidden diversity of litter-decomposition mechanisms in mushroom-forming fungi.</title>
        <authorList>
            <person name="Floudas D."/>
            <person name="Bentzer J."/>
            <person name="Ahren D."/>
            <person name="Johansson T."/>
            <person name="Persson P."/>
            <person name="Tunlid A."/>
        </authorList>
    </citation>
    <scope>NUCLEOTIDE SEQUENCE [LARGE SCALE GENOMIC DNA]</scope>
    <source>
        <strain evidence="3 4">CBS 661.87</strain>
    </source>
</reference>
<feature type="transmembrane region" description="Helical" evidence="2">
    <location>
        <begin position="100"/>
        <end position="120"/>
    </location>
</feature>
<feature type="transmembrane region" description="Helical" evidence="2">
    <location>
        <begin position="242"/>
        <end position="263"/>
    </location>
</feature>
<evidence type="ECO:0000313" key="3">
    <source>
        <dbReference type="EMBL" id="KAF5377674.1"/>
    </source>
</evidence>
<feature type="transmembrane region" description="Helical" evidence="2">
    <location>
        <begin position="401"/>
        <end position="424"/>
    </location>
</feature>
<organism evidence="3 4">
    <name type="scientific">Tricholomella constricta</name>
    <dbReference type="NCBI Taxonomy" id="117010"/>
    <lineage>
        <taxon>Eukaryota</taxon>
        <taxon>Fungi</taxon>
        <taxon>Dikarya</taxon>
        <taxon>Basidiomycota</taxon>
        <taxon>Agaricomycotina</taxon>
        <taxon>Agaricomycetes</taxon>
        <taxon>Agaricomycetidae</taxon>
        <taxon>Agaricales</taxon>
        <taxon>Tricholomatineae</taxon>
        <taxon>Lyophyllaceae</taxon>
        <taxon>Tricholomella</taxon>
    </lineage>
</organism>
<feature type="region of interest" description="Disordered" evidence="1">
    <location>
        <begin position="1"/>
        <end position="24"/>
    </location>
</feature>
<feature type="region of interest" description="Disordered" evidence="1">
    <location>
        <begin position="477"/>
        <end position="560"/>
    </location>
</feature>
<feature type="transmembrane region" description="Helical" evidence="2">
    <location>
        <begin position="164"/>
        <end position="186"/>
    </location>
</feature>